<dbReference type="InterPro" id="IPR013785">
    <property type="entry name" value="Aldolase_TIM"/>
</dbReference>
<feature type="binding site" evidence="3">
    <location>
        <position position="79"/>
    </location>
    <ligand>
        <name>Zn(2+)</name>
        <dbReference type="ChEBI" id="CHEBI:29105"/>
        <label>1</label>
        <note>catalytic</note>
    </ligand>
</feature>
<protein>
    <submittedName>
        <fullName evidence="4">Class II fructose-bisphosphate aldolase</fullName>
    </submittedName>
</protein>
<comment type="cofactor">
    <cofactor evidence="3">
        <name>Zn(2+)</name>
        <dbReference type="ChEBI" id="CHEBI:29105"/>
    </cofactor>
    <text evidence="3">Binds 2 Zn(2+) ions per subunit. One is catalytic and the other provides a structural contribution.</text>
</comment>
<dbReference type="CDD" id="cd00947">
    <property type="entry name" value="TBP_aldolase_IIB"/>
    <property type="match status" value="1"/>
</dbReference>
<keyword evidence="3" id="KW-0479">Metal-binding</keyword>
<feature type="binding site" evidence="2">
    <location>
        <position position="175"/>
    </location>
    <ligand>
        <name>dihydroxyacetone phosphate</name>
        <dbReference type="ChEBI" id="CHEBI:57642"/>
    </ligand>
</feature>
<evidence type="ECO:0000256" key="2">
    <source>
        <dbReference type="PIRSR" id="PIRSR001359-2"/>
    </source>
</evidence>
<feature type="binding site" evidence="3">
    <location>
        <position position="174"/>
    </location>
    <ligand>
        <name>Zn(2+)</name>
        <dbReference type="ChEBI" id="CHEBI:29105"/>
        <label>1</label>
        <note>catalytic</note>
    </ligand>
</feature>
<dbReference type="GO" id="GO:0005975">
    <property type="term" value="P:carbohydrate metabolic process"/>
    <property type="evidence" value="ECO:0007669"/>
    <property type="project" value="InterPro"/>
</dbReference>
<dbReference type="PIRSF" id="PIRSF001359">
    <property type="entry name" value="F_bP_aldolase_II"/>
    <property type="match status" value="1"/>
</dbReference>
<evidence type="ECO:0000313" key="4">
    <source>
        <dbReference type="EMBL" id="QUL98187.1"/>
    </source>
</evidence>
<dbReference type="SUPFAM" id="SSF51569">
    <property type="entry name" value="Aldolase"/>
    <property type="match status" value="1"/>
</dbReference>
<evidence type="ECO:0000256" key="3">
    <source>
        <dbReference type="PIRSR" id="PIRSR001359-3"/>
    </source>
</evidence>
<accession>A0AAT9LAR4</accession>
<evidence type="ECO:0000256" key="1">
    <source>
        <dbReference type="PIRSR" id="PIRSR001359-1"/>
    </source>
</evidence>
<dbReference type="EMBL" id="CP062796">
    <property type="protein sequence ID" value="QUL98187.1"/>
    <property type="molecule type" value="Genomic_DNA"/>
</dbReference>
<dbReference type="GO" id="GO:0008270">
    <property type="term" value="F:zinc ion binding"/>
    <property type="evidence" value="ECO:0007669"/>
    <property type="project" value="InterPro"/>
</dbReference>
<dbReference type="Pfam" id="PF01116">
    <property type="entry name" value="F_bP_aldolase"/>
    <property type="match status" value="1"/>
</dbReference>
<feature type="binding site" evidence="3">
    <location>
        <position position="202"/>
    </location>
    <ligand>
        <name>Zn(2+)</name>
        <dbReference type="ChEBI" id="CHEBI:29105"/>
        <label>1</label>
        <note>catalytic</note>
    </ligand>
</feature>
<proteinExistence type="predicted"/>
<dbReference type="PANTHER" id="PTHR30304:SF0">
    <property type="entry name" value="D-TAGATOSE-1,6-BISPHOSPHATE ALDOLASE SUBUNIT GATY-RELATED"/>
    <property type="match status" value="1"/>
</dbReference>
<dbReference type="PANTHER" id="PTHR30304">
    <property type="entry name" value="D-TAGATOSE-1,6-BISPHOSPHATE ALDOLASE"/>
    <property type="match status" value="1"/>
</dbReference>
<feature type="binding site" evidence="2">
    <location>
        <begin position="203"/>
        <end position="205"/>
    </location>
    <ligand>
        <name>dihydroxyacetone phosphate</name>
        <dbReference type="ChEBI" id="CHEBI:57642"/>
    </ligand>
</feature>
<dbReference type="GO" id="GO:0005829">
    <property type="term" value="C:cytosol"/>
    <property type="evidence" value="ECO:0007669"/>
    <property type="project" value="TreeGrafter"/>
</dbReference>
<dbReference type="InterPro" id="IPR050246">
    <property type="entry name" value="Class_II_FBP_aldolase"/>
</dbReference>
<feature type="binding site" evidence="2">
    <location>
        <begin position="224"/>
        <end position="227"/>
    </location>
    <ligand>
        <name>dihydroxyacetone phosphate</name>
        <dbReference type="ChEBI" id="CHEBI:57642"/>
    </ligand>
</feature>
<dbReference type="Gene3D" id="3.20.20.70">
    <property type="entry name" value="Aldolase class I"/>
    <property type="match status" value="1"/>
</dbReference>
<dbReference type="GO" id="GO:0009025">
    <property type="term" value="F:tagatose-bisphosphate aldolase activity"/>
    <property type="evidence" value="ECO:0007669"/>
    <property type="project" value="TreeGrafter"/>
</dbReference>
<feature type="binding site" evidence="3">
    <location>
        <position position="130"/>
    </location>
    <ligand>
        <name>Zn(2+)</name>
        <dbReference type="ChEBI" id="CHEBI:29105"/>
        <label>2</label>
    </ligand>
</feature>
<keyword evidence="3" id="KW-0862">Zinc</keyword>
<sequence>MLIRMDIILRKAQEEGYGVAAPNVFDGDSVRSCFEAALELRAPMVIDAGQSVDLEYIADVTRFYAERYPEVPVSLNLDHGKSFDAACRAIRAGFTSVMVDRSQAPFEENVRETREIVKMAHAVGVSVEAEIGHVGQGANYSADRDAGLTRVEDAVEYVKQTGVDCLAIAIGTAHGKYVGTPRLDFDRLVAIRKAVSIPLVLHGGSSTGDENLARAVQLGITKVNLATDLMVAGAKAAKEFVTANEDPRLPQVVKAGMEGYKTELIRYMKLFGEENRW</sequence>
<dbReference type="AlphaFoldDB" id="A0AAT9LAR4"/>
<reference evidence="4" key="2">
    <citation type="journal article" date="2023" name="Biology">
        <title>Prokaryotic Life Associated with Coal-Fire Gas Vents Revealed by Metagenomics.</title>
        <authorList>
            <person name="Kadnikov V.V."/>
            <person name="Mardanov A.V."/>
            <person name="Beletsky A.V."/>
            <person name="Karnachuk O.V."/>
            <person name="Ravin N.V."/>
        </authorList>
    </citation>
    <scope>NUCLEOTIDE SEQUENCE</scope>
    <source>
        <strain evidence="4">Bu02</strain>
    </source>
</reference>
<dbReference type="KEGG" id="fcz:IMF26_09105"/>
<name>A0AAT9LAR4_9FIRM</name>
<dbReference type="NCBIfam" id="TIGR00167">
    <property type="entry name" value="cbbA"/>
    <property type="match status" value="1"/>
</dbReference>
<organism evidence="4">
    <name type="scientific">Candidatus Fermentithermobacillus carboniphilus</name>
    <dbReference type="NCBI Taxonomy" id="3085328"/>
    <lineage>
        <taxon>Bacteria</taxon>
        <taxon>Bacillati</taxon>
        <taxon>Bacillota</taxon>
        <taxon>Candidatus Fermentithermobacillia</taxon>
        <taxon>Candidatus Fermentithermobacillales</taxon>
        <taxon>Candidatus Fermentithermobacillaceae</taxon>
        <taxon>Candidatus Fermentithermobacillus</taxon>
    </lineage>
</organism>
<feature type="active site" description="Proton donor" evidence="1">
    <location>
        <position position="78"/>
    </location>
</feature>
<dbReference type="InterPro" id="IPR000771">
    <property type="entry name" value="FBA_II"/>
</dbReference>
<feature type="binding site" evidence="3">
    <location>
        <position position="100"/>
    </location>
    <ligand>
        <name>Zn(2+)</name>
        <dbReference type="ChEBI" id="CHEBI:29105"/>
        <label>2</label>
    </ligand>
</feature>
<reference evidence="4" key="1">
    <citation type="submission" date="2020-10" db="EMBL/GenBank/DDBJ databases">
        <authorList>
            <person name="Kadnikov V."/>
            <person name="Beletsky A.V."/>
            <person name="Mardanov A.V."/>
            <person name="Karnachuk O.V."/>
            <person name="Ravin N.V."/>
        </authorList>
    </citation>
    <scope>NUCLEOTIDE SEQUENCE</scope>
    <source>
        <strain evidence="4">Bu02</strain>
    </source>
</reference>
<gene>
    <name evidence="4" type="ORF">IMF26_09105</name>
</gene>